<evidence type="ECO:0000313" key="1">
    <source>
        <dbReference type="EMBL" id="KAL2824359.1"/>
    </source>
</evidence>
<gene>
    <name evidence="1" type="ORF">BDW59DRAFT_180241</name>
</gene>
<proteinExistence type="predicted"/>
<organism evidence="1 2">
    <name type="scientific">Aspergillus cavernicola</name>
    <dbReference type="NCBI Taxonomy" id="176166"/>
    <lineage>
        <taxon>Eukaryota</taxon>
        <taxon>Fungi</taxon>
        <taxon>Dikarya</taxon>
        <taxon>Ascomycota</taxon>
        <taxon>Pezizomycotina</taxon>
        <taxon>Eurotiomycetes</taxon>
        <taxon>Eurotiomycetidae</taxon>
        <taxon>Eurotiales</taxon>
        <taxon>Aspergillaceae</taxon>
        <taxon>Aspergillus</taxon>
        <taxon>Aspergillus subgen. Nidulantes</taxon>
    </lineage>
</organism>
<dbReference type="Proteomes" id="UP001610335">
    <property type="component" value="Unassembled WGS sequence"/>
</dbReference>
<sequence>MTSAALRDRLHSLWASLTDPGMDQRLLSDNVVPSKFLIDNNITLTSDVFSFSNTAADNLNKKPPVLFLLRPQNIITEHPIDFKDEFFTLAAEEGAPEDDPSPATQVKKILDHEWMFFYRGASLAHYIEDWAMDGYPRWLPTGCPNLATLCGIHGVATPHALNVETRGFQRSGRSLNIQWETRIYEYNKKRPNGSTLYPHLILLGVQSCNGNANTISLGELTSIVTAMRCRAYQSATFNEQAILVGDAKQSANGDPAPDREDRLAFKDEKRFPVIMVSLIGPQHVRVIYACMDGSKLFIRISGFHKIQPTDEMIMRNIAGVLLSRPLVEST</sequence>
<evidence type="ECO:0000313" key="2">
    <source>
        <dbReference type="Proteomes" id="UP001610335"/>
    </source>
</evidence>
<protein>
    <submittedName>
        <fullName evidence="1">Uncharacterized protein</fullName>
    </submittedName>
</protein>
<keyword evidence="2" id="KW-1185">Reference proteome</keyword>
<name>A0ABR4I9E5_9EURO</name>
<comment type="caution">
    <text evidence="1">The sequence shown here is derived from an EMBL/GenBank/DDBJ whole genome shotgun (WGS) entry which is preliminary data.</text>
</comment>
<accession>A0ABR4I9E5</accession>
<reference evidence="1 2" key="1">
    <citation type="submission" date="2024-07" db="EMBL/GenBank/DDBJ databases">
        <title>Section-level genome sequencing and comparative genomics of Aspergillus sections Usti and Cavernicolus.</title>
        <authorList>
            <consortium name="Lawrence Berkeley National Laboratory"/>
            <person name="Nybo J.L."/>
            <person name="Vesth T.C."/>
            <person name="Theobald S."/>
            <person name="Frisvad J.C."/>
            <person name="Larsen T.O."/>
            <person name="Kjaerboelling I."/>
            <person name="Rothschild-Mancinelli K."/>
            <person name="Lyhne E.K."/>
            <person name="Kogle M.E."/>
            <person name="Barry K."/>
            <person name="Clum A."/>
            <person name="Na H."/>
            <person name="Ledsgaard L."/>
            <person name="Lin J."/>
            <person name="Lipzen A."/>
            <person name="Kuo A."/>
            <person name="Riley R."/>
            <person name="Mondo S."/>
            <person name="LaButti K."/>
            <person name="Haridas S."/>
            <person name="Pangalinan J."/>
            <person name="Salamov A.A."/>
            <person name="Simmons B.A."/>
            <person name="Magnuson J.K."/>
            <person name="Chen J."/>
            <person name="Drula E."/>
            <person name="Henrissat B."/>
            <person name="Wiebenga A."/>
            <person name="Lubbers R.J."/>
            <person name="Gomes A.C."/>
            <person name="Makela M.R."/>
            <person name="Stajich J."/>
            <person name="Grigoriev I.V."/>
            <person name="Mortensen U.H."/>
            <person name="De vries R.P."/>
            <person name="Baker S.E."/>
            <person name="Andersen M.R."/>
        </authorList>
    </citation>
    <scope>NUCLEOTIDE SEQUENCE [LARGE SCALE GENOMIC DNA]</scope>
    <source>
        <strain evidence="1 2">CBS 600.67</strain>
    </source>
</reference>
<dbReference type="EMBL" id="JBFXLS010000044">
    <property type="protein sequence ID" value="KAL2824359.1"/>
    <property type="molecule type" value="Genomic_DNA"/>
</dbReference>